<feature type="domain" description="Zinc finger/thioredoxin putative" evidence="2">
    <location>
        <begin position="1"/>
        <end position="35"/>
    </location>
</feature>
<dbReference type="RefSeq" id="WP_011477801.1">
    <property type="nucleotide sequence ID" value="NZ_LAOI01000001.1"/>
</dbReference>
<dbReference type="NCBIfam" id="TIGR02098">
    <property type="entry name" value="MJ0042_CXXC"/>
    <property type="match status" value="1"/>
</dbReference>
<dbReference type="AlphaFoldDB" id="A0A0F3Q9F7"/>
<accession>A0A0F3Q9F7</accession>
<dbReference type="InterPro" id="IPR011723">
    <property type="entry name" value="Znf/thioredoxin_put"/>
</dbReference>
<proteinExistence type="predicted"/>
<keyword evidence="4" id="KW-1185">Reference proteome</keyword>
<gene>
    <name evidence="3" type="ORF">RBEAN4_0170</name>
</gene>
<evidence type="ECO:0000259" key="2">
    <source>
        <dbReference type="Pfam" id="PF13717"/>
    </source>
</evidence>
<name>A0A0F3Q9F7_RICBE</name>
<dbReference type="Pfam" id="PF13717">
    <property type="entry name" value="Zn_ribbon_4"/>
    <property type="match status" value="1"/>
</dbReference>
<sequence length="213" mass="24199">MYISCPNCQTKFIVSNNQIGINGRRVKCSKCSHIWYQKLDYKTSKLSDFDENKVEAVKTPIKNGYGNQFSANVPVILPYIPPKQKYNVFPLLWTSFIIFCLAILLLDSFKSLSKYDQLKIEEIKLGSSHNAGTIKMFYKISNNSDYLISNPLIKVRAMDGNNRALDEYISVTKLKAKIPPKQDTYIEMEIKGLPAAAKYIDVTVGNRLGLLLE</sequence>
<organism evidence="3 4">
    <name type="scientific">Rickettsia bellii str. RML An4</name>
    <dbReference type="NCBI Taxonomy" id="1359193"/>
    <lineage>
        <taxon>Bacteria</taxon>
        <taxon>Pseudomonadati</taxon>
        <taxon>Pseudomonadota</taxon>
        <taxon>Alphaproteobacteria</taxon>
        <taxon>Rickettsiales</taxon>
        <taxon>Rickettsiaceae</taxon>
        <taxon>Rickettsieae</taxon>
        <taxon>Rickettsia</taxon>
        <taxon>belli group</taxon>
    </lineage>
</organism>
<reference evidence="3 4" key="1">
    <citation type="submission" date="2015-02" db="EMBL/GenBank/DDBJ databases">
        <title>Genome Sequencing of Rickettsiales.</title>
        <authorList>
            <person name="Daugherty S.C."/>
            <person name="Su Q."/>
            <person name="Abolude K."/>
            <person name="Beier-Sexton M."/>
            <person name="Carlyon J.A."/>
            <person name="Carter R."/>
            <person name="Day N.P."/>
            <person name="Dumler S.J."/>
            <person name="Dyachenko V."/>
            <person name="Godinez A."/>
            <person name="Kurtti T.J."/>
            <person name="Lichay M."/>
            <person name="Mullins K.E."/>
            <person name="Ott S."/>
            <person name="Pappas-Brown V."/>
            <person name="Paris D.H."/>
            <person name="Patel P."/>
            <person name="Richards A.L."/>
            <person name="Sadzewicz L."/>
            <person name="Sears K."/>
            <person name="Seidman D."/>
            <person name="Sengamalay N."/>
            <person name="Stenos J."/>
            <person name="Tallon L.J."/>
            <person name="Vincent G."/>
            <person name="Fraser C.M."/>
            <person name="Munderloh U."/>
            <person name="Dunning-Hotopp J.C."/>
        </authorList>
    </citation>
    <scope>NUCLEOTIDE SEQUENCE [LARGE SCALE GENOMIC DNA]</scope>
    <source>
        <strain evidence="3 4">RML An4</strain>
    </source>
</reference>
<dbReference type="EMBL" id="LAOI01000001">
    <property type="protein sequence ID" value="KJV89200.1"/>
    <property type="molecule type" value="Genomic_DNA"/>
</dbReference>
<evidence type="ECO:0000313" key="3">
    <source>
        <dbReference type="EMBL" id="KJV89200.1"/>
    </source>
</evidence>
<dbReference type="PATRIC" id="fig|1359193.3.peg.161"/>
<dbReference type="Proteomes" id="UP000033661">
    <property type="component" value="Unassembled WGS sequence"/>
</dbReference>
<evidence type="ECO:0000313" key="4">
    <source>
        <dbReference type="Proteomes" id="UP000033661"/>
    </source>
</evidence>
<keyword evidence="1" id="KW-1133">Transmembrane helix</keyword>
<keyword evidence="1" id="KW-0812">Transmembrane</keyword>
<keyword evidence="1" id="KW-0472">Membrane</keyword>
<evidence type="ECO:0000256" key="1">
    <source>
        <dbReference type="SAM" id="Phobius"/>
    </source>
</evidence>
<protein>
    <submittedName>
        <fullName evidence="3">MJ0042 family finger-like domain protein</fullName>
    </submittedName>
</protein>
<feature type="transmembrane region" description="Helical" evidence="1">
    <location>
        <begin position="88"/>
        <end position="106"/>
    </location>
</feature>
<comment type="caution">
    <text evidence="3">The sequence shown here is derived from an EMBL/GenBank/DDBJ whole genome shotgun (WGS) entry which is preliminary data.</text>
</comment>